<keyword evidence="4" id="KW-1185">Reference proteome</keyword>
<feature type="region of interest" description="Disordered" evidence="2">
    <location>
        <begin position="359"/>
        <end position="400"/>
    </location>
</feature>
<proteinExistence type="predicted"/>
<gene>
    <name evidence="3" type="ORF">C4D60_Mb11t09430</name>
</gene>
<evidence type="ECO:0000313" key="4">
    <source>
        <dbReference type="Proteomes" id="UP000317650"/>
    </source>
</evidence>
<dbReference type="PANTHER" id="PTHR35120:SF2">
    <property type="entry name" value="AMINOTRANSFERASE-LIKE PLANT MOBILE DOMAIN-CONTAINING PROTEIN"/>
    <property type="match status" value="1"/>
</dbReference>
<feature type="compositionally biased region" description="Pro residues" evidence="2">
    <location>
        <begin position="105"/>
        <end position="116"/>
    </location>
</feature>
<feature type="compositionally biased region" description="Basic residues" evidence="2">
    <location>
        <begin position="1"/>
        <end position="14"/>
    </location>
</feature>
<protein>
    <submittedName>
        <fullName evidence="3">Uncharacterized protein</fullName>
    </submittedName>
</protein>
<feature type="region of interest" description="Disordered" evidence="2">
    <location>
        <begin position="1"/>
        <end position="132"/>
    </location>
</feature>
<sequence>MPPPKKKTKTKTKKNSIQPRPNSFPASPPPMSGLQSPIDPPETLLPHPSSPQENPQSQSPATKSDKGQEVSEEPAAADTEEDEPQLTMSPAGAPRTDVAAVDLPAAPPRPSPLPRKPPAKRKKALSSKQRAAAKQKLALLTAGFRPVPFPSDHDGADVDLAVHEPLFRALGLWDFAHLPLDRDVRPDLLIPLIANYDPPNRRSFVQDLRITVSRADLARALMLPVKKDKTGFSESGAADPNPEMYSREESAAAILGFMSGFMLFPFQDDACILPAEVMAAHLMVKEGQPHKVDWAGLMWMLVEKELLEAPKSAVCHYASHLQCLMKHQQPRLFQEAECKLEPVPEPVPEAENLEDAAIAEEEDDAEDVTEDDAARLRSSDDVGDVAGEKHEPGLTLGLGGDLDMTNGFEQFKEGEEQWLREEDNGGTEQCLRRCNSTGVRSMKFENLCKEDGEGRGEEGYIDDLSARYASLDRLTSFDRLTSTDLLQVMDNVNISYGQPMNPLLSSGEFLTMSTDAHKNIHLDPSHGRPYFVGNNGKRHISEVDDEDDNDDDPQRFSQNNQPKRIRSDGIWESTSSELDAILEQAELYVGKARMVYAEKEQARMNAQLQLQCMNEMLQQKDRVIQSLEKTRVEEQQKWHLESCRYEHEINVMANLVIGYKKALREIRGAFAEYRKKYPRGDEPLYHVVVGSGGLVLSAKELERQRFEKEEEIRRTAMEMINGFEKEWMLKLEHYDSSVVILFGRMVELKEKMELLKERLAKSVTSDA</sequence>
<evidence type="ECO:0000256" key="1">
    <source>
        <dbReference type="SAM" id="Coils"/>
    </source>
</evidence>
<feature type="compositionally biased region" description="Acidic residues" evidence="2">
    <location>
        <begin position="359"/>
        <end position="371"/>
    </location>
</feature>
<evidence type="ECO:0000256" key="2">
    <source>
        <dbReference type="SAM" id="MobiDB-lite"/>
    </source>
</evidence>
<accession>A0A4S8J3S7</accession>
<evidence type="ECO:0000313" key="3">
    <source>
        <dbReference type="EMBL" id="THU55709.1"/>
    </source>
</evidence>
<dbReference type="Proteomes" id="UP000317650">
    <property type="component" value="Chromosome 11"/>
</dbReference>
<reference evidence="3 4" key="1">
    <citation type="journal article" date="2019" name="Nat. Plants">
        <title>Genome sequencing of Musa balbisiana reveals subgenome evolution and function divergence in polyploid bananas.</title>
        <authorList>
            <person name="Yao X."/>
        </authorList>
    </citation>
    <scope>NUCLEOTIDE SEQUENCE [LARGE SCALE GENOMIC DNA]</scope>
    <source>
        <strain evidence="4">cv. DH-PKW</strain>
        <tissue evidence="3">Leaves</tissue>
    </source>
</reference>
<comment type="caution">
    <text evidence="3">The sequence shown here is derived from an EMBL/GenBank/DDBJ whole genome shotgun (WGS) entry which is preliminary data.</text>
</comment>
<feature type="compositionally biased region" description="Basic and acidic residues" evidence="2">
    <location>
        <begin position="372"/>
        <end position="392"/>
    </location>
</feature>
<organism evidence="3 4">
    <name type="scientific">Musa balbisiana</name>
    <name type="common">Banana</name>
    <dbReference type="NCBI Taxonomy" id="52838"/>
    <lineage>
        <taxon>Eukaryota</taxon>
        <taxon>Viridiplantae</taxon>
        <taxon>Streptophyta</taxon>
        <taxon>Embryophyta</taxon>
        <taxon>Tracheophyta</taxon>
        <taxon>Spermatophyta</taxon>
        <taxon>Magnoliopsida</taxon>
        <taxon>Liliopsida</taxon>
        <taxon>Zingiberales</taxon>
        <taxon>Musaceae</taxon>
        <taxon>Musa</taxon>
    </lineage>
</organism>
<dbReference type="AlphaFoldDB" id="A0A4S8J3S7"/>
<name>A0A4S8J3S7_MUSBA</name>
<feature type="coiled-coil region" evidence="1">
    <location>
        <begin position="596"/>
        <end position="637"/>
    </location>
</feature>
<dbReference type="STRING" id="52838.A0A4S8J3S7"/>
<dbReference type="EMBL" id="PYDT01000007">
    <property type="protein sequence ID" value="THU55709.1"/>
    <property type="molecule type" value="Genomic_DNA"/>
</dbReference>
<keyword evidence="1" id="KW-0175">Coiled coil</keyword>
<feature type="compositionally biased region" description="Low complexity" evidence="2">
    <location>
        <begin position="50"/>
        <end position="60"/>
    </location>
</feature>
<feature type="region of interest" description="Disordered" evidence="2">
    <location>
        <begin position="523"/>
        <end position="568"/>
    </location>
</feature>
<dbReference type="PANTHER" id="PTHR35120">
    <property type="entry name" value="HISTONE ACETYLTRANSFERASE KAT6B-LIKE"/>
    <property type="match status" value="1"/>
</dbReference>